<proteinExistence type="inferred from homology"/>
<evidence type="ECO:0000313" key="11">
    <source>
        <dbReference type="EMBL" id="HGB14894.1"/>
    </source>
</evidence>
<dbReference type="SUPFAM" id="SSF53756">
    <property type="entry name" value="UDP-Glycosyltransferase/glycogen phosphorylase"/>
    <property type="match status" value="1"/>
</dbReference>
<comment type="catalytic activity">
    <reaction evidence="1 8">
        <text>[(1-&gt;4)-alpha-D-glucosyl](n) + ADP-alpha-D-glucose = [(1-&gt;4)-alpha-D-glucosyl](n+1) + ADP + H(+)</text>
        <dbReference type="Rhea" id="RHEA:18189"/>
        <dbReference type="Rhea" id="RHEA-COMP:9584"/>
        <dbReference type="Rhea" id="RHEA-COMP:9587"/>
        <dbReference type="ChEBI" id="CHEBI:15378"/>
        <dbReference type="ChEBI" id="CHEBI:15444"/>
        <dbReference type="ChEBI" id="CHEBI:57498"/>
        <dbReference type="ChEBI" id="CHEBI:456216"/>
        <dbReference type="EC" id="2.4.1.21"/>
    </reaction>
</comment>
<dbReference type="UniPathway" id="UPA00164"/>
<keyword evidence="5 8" id="KW-0328">Glycosyltransferase</keyword>
<accession>A0A7C3WR70</accession>
<dbReference type="NCBIfam" id="NF001899">
    <property type="entry name" value="PRK00654.1-2"/>
    <property type="match status" value="1"/>
</dbReference>
<comment type="pathway">
    <text evidence="3 8">Glycan biosynthesis; glycogen biosynthesis.</text>
</comment>
<dbReference type="InterPro" id="IPR001296">
    <property type="entry name" value="Glyco_trans_1"/>
</dbReference>
<dbReference type="InterPro" id="IPR013534">
    <property type="entry name" value="Starch_synth_cat_dom"/>
</dbReference>
<keyword evidence="6 8" id="KW-0808">Transferase</keyword>
<reference evidence="11" key="1">
    <citation type="journal article" date="2020" name="mSystems">
        <title>Genome- and Community-Level Interaction Insights into Carbon Utilization and Element Cycling Functions of Hydrothermarchaeota in Hydrothermal Sediment.</title>
        <authorList>
            <person name="Zhou Z."/>
            <person name="Liu Y."/>
            <person name="Xu W."/>
            <person name="Pan J."/>
            <person name="Luo Z.H."/>
            <person name="Li M."/>
        </authorList>
    </citation>
    <scope>NUCLEOTIDE SEQUENCE [LARGE SCALE GENOMIC DNA]</scope>
    <source>
        <strain evidence="11">SpSt-776</strain>
    </source>
</reference>
<evidence type="ECO:0000256" key="1">
    <source>
        <dbReference type="ARBA" id="ARBA00001478"/>
    </source>
</evidence>
<keyword evidence="7 8" id="KW-0320">Glycogen biosynthesis</keyword>
<comment type="similarity">
    <text evidence="4 8">Belongs to the glycosyltransferase 1 family. Bacterial/plant glycogen synthase subfamily.</text>
</comment>
<feature type="domain" description="Starch synthase catalytic" evidence="10">
    <location>
        <begin position="6"/>
        <end position="244"/>
    </location>
</feature>
<dbReference type="InterPro" id="IPR011835">
    <property type="entry name" value="GS/SS"/>
</dbReference>
<gene>
    <name evidence="8 11" type="primary">glgA</name>
    <name evidence="11" type="ORF">ENV62_06645</name>
</gene>
<dbReference type="CDD" id="cd03791">
    <property type="entry name" value="GT5_Glycogen_synthase_DULL1-like"/>
    <property type="match status" value="1"/>
</dbReference>
<dbReference type="EMBL" id="DTHB01000046">
    <property type="protein sequence ID" value="HGB14894.1"/>
    <property type="molecule type" value="Genomic_DNA"/>
</dbReference>
<dbReference type="NCBIfam" id="TIGR02095">
    <property type="entry name" value="glgA"/>
    <property type="match status" value="1"/>
</dbReference>
<feature type="domain" description="Glycosyl transferase family 1" evidence="9">
    <location>
        <begin position="300"/>
        <end position="452"/>
    </location>
</feature>
<evidence type="ECO:0000256" key="5">
    <source>
        <dbReference type="ARBA" id="ARBA00022676"/>
    </source>
</evidence>
<evidence type="ECO:0000256" key="8">
    <source>
        <dbReference type="HAMAP-Rule" id="MF_00484"/>
    </source>
</evidence>
<comment type="caution">
    <text evidence="11">The sequence shown here is derived from an EMBL/GenBank/DDBJ whole genome shotgun (WGS) entry which is preliminary data.</text>
</comment>
<evidence type="ECO:0000256" key="2">
    <source>
        <dbReference type="ARBA" id="ARBA00002764"/>
    </source>
</evidence>
<dbReference type="GO" id="GO:0009011">
    <property type="term" value="F:alpha-1,4-glucan glucosyltransferase (ADP-glucose donor) activity"/>
    <property type="evidence" value="ECO:0007669"/>
    <property type="project" value="UniProtKB-UniRule"/>
</dbReference>
<evidence type="ECO:0000256" key="6">
    <source>
        <dbReference type="ARBA" id="ARBA00022679"/>
    </source>
</evidence>
<dbReference type="PANTHER" id="PTHR45825:SF11">
    <property type="entry name" value="ALPHA AMYLASE DOMAIN-CONTAINING PROTEIN"/>
    <property type="match status" value="1"/>
</dbReference>
<dbReference type="GO" id="GO:0005978">
    <property type="term" value="P:glycogen biosynthetic process"/>
    <property type="evidence" value="ECO:0007669"/>
    <property type="project" value="UniProtKB-UniRule"/>
</dbReference>
<dbReference type="Pfam" id="PF08323">
    <property type="entry name" value="Glyco_transf_5"/>
    <property type="match status" value="1"/>
</dbReference>
<dbReference type="Gene3D" id="3.40.50.2000">
    <property type="entry name" value="Glycogen Phosphorylase B"/>
    <property type="match status" value="2"/>
</dbReference>
<organism evidence="11">
    <name type="scientific">Desulfobacca acetoxidans</name>
    <dbReference type="NCBI Taxonomy" id="60893"/>
    <lineage>
        <taxon>Bacteria</taxon>
        <taxon>Pseudomonadati</taxon>
        <taxon>Thermodesulfobacteriota</taxon>
        <taxon>Desulfobaccia</taxon>
        <taxon>Desulfobaccales</taxon>
        <taxon>Desulfobaccaceae</taxon>
        <taxon>Desulfobacca</taxon>
    </lineage>
</organism>
<evidence type="ECO:0000259" key="9">
    <source>
        <dbReference type="Pfam" id="PF00534"/>
    </source>
</evidence>
<dbReference type="AlphaFoldDB" id="A0A7C3WR70"/>
<feature type="binding site" evidence="8">
    <location>
        <position position="19"/>
    </location>
    <ligand>
        <name>ADP-alpha-D-glucose</name>
        <dbReference type="ChEBI" id="CHEBI:57498"/>
    </ligand>
</feature>
<dbReference type="GO" id="GO:0004373">
    <property type="term" value="F:alpha-1,4-glucan glucosyltransferase (UDP-glucose donor) activity"/>
    <property type="evidence" value="ECO:0007669"/>
    <property type="project" value="InterPro"/>
</dbReference>
<evidence type="ECO:0000256" key="7">
    <source>
        <dbReference type="ARBA" id="ARBA00023056"/>
    </source>
</evidence>
<evidence type="ECO:0000256" key="4">
    <source>
        <dbReference type="ARBA" id="ARBA00010281"/>
    </source>
</evidence>
<comment type="function">
    <text evidence="2 8">Synthesizes alpha-1,4-glucan chains using ADP-glucose.</text>
</comment>
<protein>
    <recommendedName>
        <fullName evidence="8">Glycogen synthase</fullName>
        <ecNumber evidence="8">2.4.1.21</ecNumber>
    </recommendedName>
    <alternativeName>
        <fullName evidence="8">Starch [bacterial glycogen] synthase</fullName>
    </alternativeName>
</protein>
<sequence length="491" mass="54290">MGQAIRVLFVVSEAVPYAKTGGLADVAGTLPYALKELGVEVKVLMPYYGQIKQKALPVTAAAENLVATVGPLGLEFDVLTPAANEAPFYFVERDEFYERSQLYGTPRGDYFDNLERFAFLCSTVLPFCQAMSFKPDVLHCHDWQAALAPVYLKHRWVGESILAGTKSLLTIHNLAYQGLFPKERFPSTGLDWSLFSINGLEFYGKVNLLKGGIVFADAISTVSRGYSKEIQTPEFGYGLDGVLRTRAKVIFGILNGVDYRDWDPATDPLIAANYSPADLRGKAKNKQALMEAFSLDKKLAKQPLLGIISRLADQKGFDLVAQVLPELMARNIPMVILGTGDEKYQRWLAEVAPKYTGKLGVKIAFDNRLAHLIEAGADMFLMPSRYEPCGLNQMYSMKYGTVPVVRATGGLLDTVAPVDPKKGTGTGFLFQEYSAEAFIKALNKAIEAYQDKKLWKKIMLNGMAQDFSWQASAKAYLNLYERLVSGEIKDG</sequence>
<evidence type="ECO:0000259" key="10">
    <source>
        <dbReference type="Pfam" id="PF08323"/>
    </source>
</evidence>
<name>A0A7C3WR70_9BACT</name>
<evidence type="ECO:0000256" key="3">
    <source>
        <dbReference type="ARBA" id="ARBA00004964"/>
    </source>
</evidence>
<dbReference type="Pfam" id="PF00534">
    <property type="entry name" value="Glycos_transf_1"/>
    <property type="match status" value="1"/>
</dbReference>
<dbReference type="HAMAP" id="MF_00484">
    <property type="entry name" value="Glycogen_synth"/>
    <property type="match status" value="1"/>
</dbReference>
<dbReference type="EC" id="2.4.1.21" evidence="8"/>
<dbReference type="PANTHER" id="PTHR45825">
    <property type="entry name" value="GRANULE-BOUND STARCH SYNTHASE 1, CHLOROPLASTIC/AMYLOPLASTIC"/>
    <property type="match status" value="1"/>
</dbReference>